<evidence type="ECO:0000256" key="2">
    <source>
        <dbReference type="ARBA" id="ARBA00022448"/>
    </source>
</evidence>
<evidence type="ECO:0000256" key="8">
    <source>
        <dbReference type="ARBA" id="ARBA00023136"/>
    </source>
</evidence>
<accession>A0A2T4PWQ2</accession>
<evidence type="ECO:0000256" key="4">
    <source>
        <dbReference type="ARBA" id="ARBA00022597"/>
    </source>
</evidence>
<evidence type="ECO:0000313" key="10">
    <source>
        <dbReference type="EMBL" id="PTI30908.1"/>
    </source>
</evidence>
<evidence type="ECO:0000256" key="6">
    <source>
        <dbReference type="ARBA" id="ARBA00022692"/>
    </source>
</evidence>
<feature type="transmembrane region" description="Helical" evidence="9">
    <location>
        <begin position="46"/>
        <end position="65"/>
    </location>
</feature>
<feature type="transmembrane region" description="Helical" evidence="9">
    <location>
        <begin position="137"/>
        <end position="160"/>
    </location>
</feature>
<feature type="transmembrane region" description="Helical" evidence="9">
    <location>
        <begin position="85"/>
        <end position="116"/>
    </location>
</feature>
<evidence type="ECO:0000256" key="7">
    <source>
        <dbReference type="ARBA" id="ARBA00022989"/>
    </source>
</evidence>
<feature type="transmembrane region" description="Helical" evidence="9">
    <location>
        <begin position="224"/>
        <end position="246"/>
    </location>
</feature>
<sequence>MIRTINEMFEWLINLGGPAIMFIIITLLSMVFGVKFSKSLESGIRMAIALTGMTAAISLLTNALGPALKDFVKMSGVDLSVTDLGWAPLAVITWGSIYTLYFAFICTITNLVLLLFNKTKTLNVDLFNIWNISVLGLLIEYYAHNMIVTSIFVIGIYTLILKNSDALKPSIDHVLDYDDKNVTTTAHPSLLIAPFVLIVDKFITKFLPFIDKFDFNAETLNRKIGFWGSKFAIGVYLGVFIGVLGQQSLKEVLVLGFTTGVVLELFAYIGGWFGSAIEPLSNRISDLMSSRLRGRKLYVGIDWPILASSAELWAVINLLAPILLVIAMILPGNNVLPLGGILLTILAPALLLITRGKVIRMTLIGTILIPLFLWAATMISGFLTNTSKSMGEFPSGLSKGQMFSSVDSDPIEKMLAILIGNAWDTFDIKLILMSIIAIIAYITVFTWYFKAMKIKDKDIKS</sequence>
<dbReference type="GO" id="GO:0005886">
    <property type="term" value="C:plasma membrane"/>
    <property type="evidence" value="ECO:0007669"/>
    <property type="project" value="UniProtKB-SubCell"/>
</dbReference>
<dbReference type="InterPro" id="IPR013853">
    <property type="entry name" value="EIIC-GAT"/>
</dbReference>
<dbReference type="GO" id="GO:0015577">
    <property type="term" value="F:galactitol transmembrane transporter activity"/>
    <property type="evidence" value="ECO:0007669"/>
    <property type="project" value="InterPro"/>
</dbReference>
<feature type="transmembrane region" description="Helical" evidence="9">
    <location>
        <begin position="252"/>
        <end position="277"/>
    </location>
</feature>
<evidence type="ECO:0000313" key="11">
    <source>
        <dbReference type="Proteomes" id="UP000241209"/>
    </source>
</evidence>
<feature type="transmembrane region" description="Helical" evidence="9">
    <location>
        <begin position="430"/>
        <end position="449"/>
    </location>
</feature>
<dbReference type="Proteomes" id="UP000241209">
    <property type="component" value="Unassembled WGS sequence"/>
</dbReference>
<keyword evidence="7 9" id="KW-1133">Transmembrane helix</keyword>
<evidence type="ECO:0000256" key="9">
    <source>
        <dbReference type="SAM" id="Phobius"/>
    </source>
</evidence>
<feature type="transmembrane region" description="Helical" evidence="9">
    <location>
        <begin position="12"/>
        <end position="34"/>
    </location>
</feature>
<gene>
    <name evidence="10" type="ORF">BU072_01110</name>
</gene>
<name>A0A2T4PWQ2_9STAP</name>
<dbReference type="PANTHER" id="PTHR37324:SF2">
    <property type="entry name" value="PTS SYSTEM GALACTITOL-SPECIFIC EIIC COMPONENT"/>
    <property type="match status" value="1"/>
</dbReference>
<dbReference type="GO" id="GO:0009401">
    <property type="term" value="P:phosphoenolpyruvate-dependent sugar phosphotransferase system"/>
    <property type="evidence" value="ECO:0007669"/>
    <property type="project" value="UniProtKB-KW"/>
</dbReference>
<evidence type="ECO:0000256" key="5">
    <source>
        <dbReference type="ARBA" id="ARBA00022683"/>
    </source>
</evidence>
<comment type="caution">
    <text evidence="10">The sequence shown here is derived from an EMBL/GenBank/DDBJ whole genome shotgun (WGS) entry which is preliminary data.</text>
</comment>
<keyword evidence="2" id="KW-0813">Transport</keyword>
<evidence type="ECO:0000256" key="3">
    <source>
        <dbReference type="ARBA" id="ARBA00022475"/>
    </source>
</evidence>
<feature type="transmembrane region" description="Helical" evidence="9">
    <location>
        <begin position="336"/>
        <end position="354"/>
    </location>
</feature>
<dbReference type="PIRSF" id="PIRSF006304">
    <property type="entry name" value="GatC"/>
    <property type="match status" value="1"/>
</dbReference>
<keyword evidence="3" id="KW-1003">Cell membrane</keyword>
<keyword evidence="6 9" id="KW-0812">Transmembrane</keyword>
<dbReference type="AlphaFoldDB" id="A0A2T4PWQ2"/>
<keyword evidence="4" id="KW-0762">Sugar transport</keyword>
<dbReference type="InterPro" id="IPR004703">
    <property type="entry name" value="PTS_sugar-sp_permease"/>
</dbReference>
<dbReference type="PANTHER" id="PTHR37324">
    <property type="entry name" value="PTS SYSTEM GALACTITOL-SPECIFIC EIIC COMPONENT"/>
    <property type="match status" value="1"/>
</dbReference>
<dbReference type="Pfam" id="PF03611">
    <property type="entry name" value="EIIC-GAT"/>
    <property type="match status" value="1"/>
</dbReference>
<proteinExistence type="predicted"/>
<feature type="transmembrane region" description="Helical" evidence="9">
    <location>
        <begin position="361"/>
        <end position="383"/>
    </location>
</feature>
<protein>
    <submittedName>
        <fullName evidence="10">PTS galactitol transporter subunit IIC</fullName>
    </submittedName>
</protein>
<feature type="transmembrane region" description="Helical" evidence="9">
    <location>
        <begin position="185"/>
        <end position="203"/>
    </location>
</feature>
<dbReference type="EMBL" id="PZFK01000002">
    <property type="protein sequence ID" value="PTI30908.1"/>
    <property type="molecule type" value="Genomic_DNA"/>
</dbReference>
<feature type="transmembrane region" description="Helical" evidence="9">
    <location>
        <begin position="297"/>
        <end position="330"/>
    </location>
</feature>
<reference evidence="10 11" key="1">
    <citation type="journal article" date="2016" name="Front. Microbiol.">
        <title>Comprehensive Phylogenetic Analysis of Bovine Non-aureus Staphylococci Species Based on Whole-Genome Sequencing.</title>
        <authorList>
            <person name="Naushad S."/>
            <person name="Barkema H.W."/>
            <person name="Luby C."/>
            <person name="Condas L.A."/>
            <person name="Nobrega D.B."/>
            <person name="Carson D.A."/>
            <person name="De Buck J."/>
        </authorList>
    </citation>
    <scope>NUCLEOTIDE SEQUENCE [LARGE SCALE GENOMIC DNA]</scope>
    <source>
        <strain evidence="10 11">SNUC 2204</strain>
    </source>
</reference>
<organism evidence="10 11">
    <name type="scientific">Mammaliicoccus vitulinus</name>
    <dbReference type="NCBI Taxonomy" id="71237"/>
    <lineage>
        <taxon>Bacteria</taxon>
        <taxon>Bacillati</taxon>
        <taxon>Bacillota</taxon>
        <taxon>Bacilli</taxon>
        <taxon>Bacillales</taxon>
        <taxon>Staphylococcaceae</taxon>
        <taxon>Mammaliicoccus</taxon>
    </lineage>
</organism>
<keyword evidence="8 9" id="KW-0472">Membrane</keyword>
<evidence type="ECO:0000256" key="1">
    <source>
        <dbReference type="ARBA" id="ARBA00004651"/>
    </source>
</evidence>
<comment type="subcellular location">
    <subcellularLocation>
        <location evidence="1">Cell membrane</location>
        <topology evidence="1">Multi-pass membrane protein</topology>
    </subcellularLocation>
</comment>
<keyword evidence="5" id="KW-0598">Phosphotransferase system</keyword>